<sequence>MKTVEKTENKCLLKLLSSYSTYLSDNKESLLPKFSGFYGFKSKAIDIKLVSMNNLLPSNIKMHQRFDLKDFICELHPKGIFVKPEIRLALLETIERDCKILKDINIMDYSLLMGIHNIDHPLKIDDDISSNTYTLRLAAKAWWESLMNDSVEEKSIQSDVGTLSDENYASLKRSIPAKSVNGDRLLLFVGIIDILQTYGKTKSLERSLKSLKLKFTCLSATKSADSISVQPPEFYASRFLKYMTDSVFKPMLSPQELDELYKQPINMLSHC</sequence>
<dbReference type="InterPro" id="IPR023610">
    <property type="entry name" value="PInositol-4/5-P-5/4-kinase"/>
</dbReference>
<keyword evidence="1" id="KW-0418">Kinase</keyword>
<dbReference type="InterPro" id="IPR027484">
    <property type="entry name" value="PInositol-4-P-5-kinase_N"/>
</dbReference>
<dbReference type="PANTHER" id="PTHR23086:SF101">
    <property type="entry name" value="LP03320P-RELATED"/>
    <property type="match status" value="1"/>
</dbReference>
<keyword evidence="1" id="KW-0547">Nucleotide-binding</keyword>
<keyword evidence="1" id="KW-0808">Transferase</keyword>
<proteinExistence type="predicted"/>
<dbReference type="InterPro" id="IPR027483">
    <property type="entry name" value="PInositol-4-P-4/5-kinase_C_sf"/>
</dbReference>
<evidence type="ECO:0000256" key="1">
    <source>
        <dbReference type="PROSITE-ProRule" id="PRU00781"/>
    </source>
</evidence>
<dbReference type="AlphaFoldDB" id="A0A8R2JWG1"/>
<dbReference type="InterPro" id="IPR002498">
    <property type="entry name" value="PInositol-4-P-4/5-kinase_core"/>
</dbReference>
<dbReference type="Gene3D" id="3.30.800.10">
    <property type="entry name" value="Phosphatidylinositol Phosphate Kinase II Beta"/>
    <property type="match status" value="1"/>
</dbReference>
<evidence type="ECO:0000313" key="4">
    <source>
        <dbReference type="Proteomes" id="UP000007819"/>
    </source>
</evidence>
<reference evidence="3" key="2">
    <citation type="submission" date="2022-06" db="UniProtKB">
        <authorList>
            <consortium name="EnsemblMetazoa"/>
        </authorList>
    </citation>
    <scope>IDENTIFICATION</scope>
</reference>
<dbReference type="GO" id="GO:0005524">
    <property type="term" value="F:ATP binding"/>
    <property type="evidence" value="ECO:0007669"/>
    <property type="project" value="UniProtKB-UniRule"/>
</dbReference>
<evidence type="ECO:0000259" key="2">
    <source>
        <dbReference type="PROSITE" id="PS51455"/>
    </source>
</evidence>
<dbReference type="PANTHER" id="PTHR23086">
    <property type="entry name" value="PHOSPHATIDYLINOSITOL-4-PHOSPHATE 5-KINASE"/>
    <property type="match status" value="1"/>
</dbReference>
<dbReference type="OrthoDB" id="70770at2759"/>
<dbReference type="EnsemblMetazoa" id="XM_029492409.1">
    <property type="protein sequence ID" value="XP_029348269.1"/>
    <property type="gene ID" value="LOC115034895"/>
</dbReference>
<dbReference type="GO" id="GO:0016308">
    <property type="term" value="F:1-phosphatidylinositol-4-phosphate 5-kinase activity"/>
    <property type="evidence" value="ECO:0007669"/>
    <property type="project" value="TreeGrafter"/>
</dbReference>
<protein>
    <recommendedName>
        <fullName evidence="2">PIPK domain-containing protein</fullName>
    </recommendedName>
</protein>
<reference evidence="4" key="1">
    <citation type="submission" date="2010-06" db="EMBL/GenBank/DDBJ databases">
        <authorList>
            <person name="Jiang H."/>
            <person name="Abraham K."/>
            <person name="Ali S."/>
            <person name="Alsbrooks S.L."/>
            <person name="Anim B.N."/>
            <person name="Anosike U.S."/>
            <person name="Attaway T."/>
            <person name="Bandaranaike D.P."/>
            <person name="Battles P.K."/>
            <person name="Bell S.N."/>
            <person name="Bell A.V."/>
            <person name="Beltran B."/>
            <person name="Bickham C."/>
            <person name="Bustamante Y."/>
            <person name="Caleb T."/>
            <person name="Canada A."/>
            <person name="Cardenas V."/>
            <person name="Carter K."/>
            <person name="Chacko J."/>
            <person name="Chandrabose M.N."/>
            <person name="Chavez D."/>
            <person name="Chavez A."/>
            <person name="Chen L."/>
            <person name="Chu H.-S."/>
            <person name="Claassen K.J."/>
            <person name="Cockrell R."/>
            <person name="Collins M."/>
            <person name="Cooper J.A."/>
            <person name="Cree A."/>
            <person name="Curry S.M."/>
            <person name="Da Y."/>
            <person name="Dao M.D."/>
            <person name="Das B."/>
            <person name="Davila M.-L."/>
            <person name="Davy-Carroll L."/>
            <person name="Denson S."/>
            <person name="Dinh H."/>
            <person name="Ebong V.E."/>
            <person name="Edwards J.R."/>
            <person name="Egan A."/>
            <person name="El-Daye J."/>
            <person name="Escobedo L."/>
            <person name="Fernandez S."/>
            <person name="Fernando P.R."/>
            <person name="Flagg N."/>
            <person name="Forbes L.D."/>
            <person name="Fowler R.G."/>
            <person name="Fu Q."/>
            <person name="Gabisi R.A."/>
            <person name="Ganer J."/>
            <person name="Garbino Pronczuk A."/>
            <person name="Garcia R.M."/>
            <person name="Garner T."/>
            <person name="Garrett T.E."/>
            <person name="Gonzalez D.A."/>
            <person name="Hamid H."/>
            <person name="Hawkins E.S."/>
            <person name="Hirani K."/>
            <person name="Hogues M.E."/>
            <person name="Hollins B."/>
            <person name="Hsiao C.-H."/>
            <person name="Jabil R."/>
            <person name="James M.L."/>
            <person name="Jhangiani S.N."/>
            <person name="Johnson B."/>
            <person name="Johnson Q."/>
            <person name="Joshi V."/>
            <person name="Kalu J.B."/>
            <person name="Kam C."/>
            <person name="Kashfia A."/>
            <person name="Keebler J."/>
            <person name="Kisamo H."/>
            <person name="Kovar C.L."/>
            <person name="Lago L.A."/>
            <person name="Lai C.-Y."/>
            <person name="Laidlaw J."/>
            <person name="Lara F."/>
            <person name="Le T.-K."/>
            <person name="Lee S.L."/>
            <person name="Legall F.H."/>
            <person name="Lemon S.J."/>
            <person name="Lewis L.R."/>
            <person name="Li B."/>
            <person name="Liu Y."/>
            <person name="Liu Y.-S."/>
            <person name="Lopez J."/>
            <person name="Lozado R.J."/>
            <person name="Lu J."/>
            <person name="Madu R.C."/>
            <person name="Maheshwari M."/>
            <person name="Maheshwari R."/>
            <person name="Malloy K."/>
            <person name="Martinez E."/>
            <person name="Mathew T."/>
            <person name="Mercado I.C."/>
            <person name="Mercado C."/>
            <person name="Meyer B."/>
            <person name="Montgomery K."/>
            <person name="Morgan M.B."/>
            <person name="Munidasa M."/>
            <person name="Nazareth L.V."/>
            <person name="Nelson J."/>
            <person name="Ng B.M."/>
            <person name="Nguyen N.B."/>
            <person name="Nguyen P.Q."/>
            <person name="Nguyen T."/>
            <person name="Obregon M."/>
            <person name="Okwuonu G.O."/>
            <person name="Onwere C.G."/>
            <person name="Orozco G."/>
            <person name="Parra A."/>
            <person name="Patel S."/>
            <person name="Patil S."/>
            <person name="Perez A."/>
            <person name="Perez Y."/>
            <person name="Pham C."/>
            <person name="Primus E.L."/>
            <person name="Pu L.-L."/>
            <person name="Puazo M."/>
            <person name="Qin X."/>
            <person name="Quiroz J.B."/>
            <person name="Reese J."/>
            <person name="Richards S."/>
            <person name="Rives C.M."/>
            <person name="Robberts R."/>
            <person name="Ruiz S.J."/>
            <person name="Ruiz M.J."/>
            <person name="Santibanez J."/>
            <person name="Schneider B.W."/>
            <person name="Sisson I."/>
            <person name="Smith M."/>
            <person name="Sodergren E."/>
            <person name="Song X.-Z."/>
            <person name="Song B.B."/>
            <person name="Summersgill H."/>
            <person name="Thelus R."/>
            <person name="Thornton R.D."/>
            <person name="Trejos Z.Y."/>
            <person name="Usmani K."/>
            <person name="Vattathil S."/>
            <person name="Villasana D."/>
            <person name="Walker D.L."/>
            <person name="Wang S."/>
            <person name="Wang K."/>
            <person name="White C.S."/>
            <person name="Williams A.C."/>
            <person name="Williamson J."/>
            <person name="Wilson K."/>
            <person name="Woghiren I.O."/>
            <person name="Woodworth J.R."/>
            <person name="Worley K.C."/>
            <person name="Wright R.A."/>
            <person name="Wu W."/>
            <person name="Young L."/>
            <person name="Zhang L."/>
            <person name="Zhang J."/>
            <person name="Zhu Y."/>
            <person name="Muzny D.M."/>
            <person name="Weinstock G."/>
            <person name="Gibbs R.A."/>
        </authorList>
    </citation>
    <scope>NUCLEOTIDE SEQUENCE [LARGE SCALE GENOMIC DNA]</scope>
    <source>
        <strain evidence="4">LSR1</strain>
    </source>
</reference>
<dbReference type="PROSITE" id="PS51455">
    <property type="entry name" value="PIPK"/>
    <property type="match status" value="1"/>
</dbReference>
<dbReference type="KEGG" id="api:115034895"/>
<dbReference type="Proteomes" id="UP000007819">
    <property type="component" value="Unassembled WGS sequence"/>
</dbReference>
<feature type="domain" description="PIPK" evidence="2">
    <location>
        <begin position="1"/>
        <end position="247"/>
    </location>
</feature>
<dbReference type="GO" id="GO:0005886">
    <property type="term" value="C:plasma membrane"/>
    <property type="evidence" value="ECO:0007669"/>
    <property type="project" value="TreeGrafter"/>
</dbReference>
<keyword evidence="4" id="KW-1185">Reference proteome</keyword>
<dbReference type="GO" id="GO:0046854">
    <property type="term" value="P:phosphatidylinositol phosphate biosynthetic process"/>
    <property type="evidence" value="ECO:0007669"/>
    <property type="project" value="TreeGrafter"/>
</dbReference>
<accession>A0A8R2JWG1</accession>
<dbReference type="Pfam" id="PF01504">
    <property type="entry name" value="PIP5K"/>
    <property type="match status" value="2"/>
</dbReference>
<name>A0A8R2JWG1_ACYPI</name>
<dbReference type="GeneID" id="115034895"/>
<evidence type="ECO:0000313" key="3">
    <source>
        <dbReference type="EnsemblMetazoa" id="XP_029348269.1"/>
    </source>
</evidence>
<dbReference type="RefSeq" id="XP_029348269.1">
    <property type="nucleotide sequence ID" value="XM_029492409.1"/>
</dbReference>
<dbReference type="Gene3D" id="3.30.810.10">
    <property type="entry name" value="2-Layer Sandwich"/>
    <property type="match status" value="1"/>
</dbReference>
<keyword evidence="1" id="KW-0067">ATP-binding</keyword>
<dbReference type="SUPFAM" id="SSF56104">
    <property type="entry name" value="SAICAR synthase-like"/>
    <property type="match status" value="1"/>
</dbReference>
<dbReference type="SMART" id="SM00330">
    <property type="entry name" value="PIPKc"/>
    <property type="match status" value="1"/>
</dbReference>
<organism evidence="3 4">
    <name type="scientific">Acyrthosiphon pisum</name>
    <name type="common">Pea aphid</name>
    <dbReference type="NCBI Taxonomy" id="7029"/>
    <lineage>
        <taxon>Eukaryota</taxon>
        <taxon>Metazoa</taxon>
        <taxon>Ecdysozoa</taxon>
        <taxon>Arthropoda</taxon>
        <taxon>Hexapoda</taxon>
        <taxon>Insecta</taxon>
        <taxon>Pterygota</taxon>
        <taxon>Neoptera</taxon>
        <taxon>Paraneoptera</taxon>
        <taxon>Hemiptera</taxon>
        <taxon>Sternorrhyncha</taxon>
        <taxon>Aphidomorpha</taxon>
        <taxon>Aphidoidea</taxon>
        <taxon>Aphididae</taxon>
        <taxon>Macrosiphini</taxon>
        <taxon>Acyrthosiphon</taxon>
    </lineage>
</organism>